<keyword evidence="10" id="KW-1185">Reference proteome</keyword>
<feature type="compositionally biased region" description="Gly residues" evidence="6">
    <location>
        <begin position="76"/>
        <end position="89"/>
    </location>
</feature>
<evidence type="ECO:0000313" key="9">
    <source>
        <dbReference type="EMBL" id="GGK77837.1"/>
    </source>
</evidence>
<evidence type="ECO:0000256" key="1">
    <source>
        <dbReference type="ARBA" id="ARBA00004162"/>
    </source>
</evidence>
<keyword evidence="2" id="KW-1003">Cell membrane</keyword>
<keyword evidence="3 7" id="KW-0812">Transmembrane</keyword>
<gene>
    <name evidence="9" type="ORF">GCM10011509_27960</name>
</gene>
<dbReference type="EMBL" id="BMLB01000006">
    <property type="protein sequence ID" value="GGK77837.1"/>
    <property type="molecule type" value="Genomic_DNA"/>
</dbReference>
<reference evidence="10" key="1">
    <citation type="journal article" date="2019" name="Int. J. Syst. Evol. Microbiol.">
        <title>The Global Catalogue of Microorganisms (GCM) 10K type strain sequencing project: providing services to taxonomists for standard genome sequencing and annotation.</title>
        <authorList>
            <consortium name="The Broad Institute Genomics Platform"/>
            <consortium name="The Broad Institute Genome Sequencing Center for Infectious Disease"/>
            <person name="Wu L."/>
            <person name="Ma J."/>
        </authorList>
    </citation>
    <scope>NUCLEOTIDE SEQUENCE [LARGE SCALE GENOMIC DNA]</scope>
    <source>
        <strain evidence="10">CGMCC 1.5362</strain>
    </source>
</reference>
<evidence type="ECO:0000256" key="4">
    <source>
        <dbReference type="ARBA" id="ARBA00022989"/>
    </source>
</evidence>
<dbReference type="Pfam" id="PF04024">
    <property type="entry name" value="PspC"/>
    <property type="match status" value="1"/>
</dbReference>
<feature type="region of interest" description="Disordered" evidence="6">
    <location>
        <begin position="1"/>
        <end position="99"/>
    </location>
</feature>
<dbReference type="InterPro" id="IPR007168">
    <property type="entry name" value="Phageshock_PspC_N"/>
</dbReference>
<evidence type="ECO:0000259" key="8">
    <source>
        <dbReference type="Pfam" id="PF04024"/>
    </source>
</evidence>
<feature type="compositionally biased region" description="Basic and acidic residues" evidence="6">
    <location>
        <begin position="1"/>
        <end position="13"/>
    </location>
</feature>
<evidence type="ECO:0000256" key="7">
    <source>
        <dbReference type="SAM" id="Phobius"/>
    </source>
</evidence>
<evidence type="ECO:0000256" key="5">
    <source>
        <dbReference type="ARBA" id="ARBA00023136"/>
    </source>
</evidence>
<proteinExistence type="predicted"/>
<evidence type="ECO:0000256" key="6">
    <source>
        <dbReference type="SAM" id="MobiDB-lite"/>
    </source>
</evidence>
<keyword evidence="4 7" id="KW-1133">Transmembrane helix</keyword>
<dbReference type="PANTHER" id="PTHR33885">
    <property type="entry name" value="PHAGE SHOCK PROTEIN C"/>
    <property type="match status" value="1"/>
</dbReference>
<organism evidence="9 10">
    <name type="scientific">Ornithinimicrobium pekingense</name>
    <dbReference type="NCBI Taxonomy" id="384677"/>
    <lineage>
        <taxon>Bacteria</taxon>
        <taxon>Bacillati</taxon>
        <taxon>Actinomycetota</taxon>
        <taxon>Actinomycetes</taxon>
        <taxon>Micrococcales</taxon>
        <taxon>Ornithinimicrobiaceae</taxon>
        <taxon>Ornithinimicrobium</taxon>
    </lineage>
</organism>
<feature type="compositionally biased region" description="Low complexity" evidence="6">
    <location>
        <begin position="40"/>
        <end position="49"/>
    </location>
</feature>
<comment type="subcellular location">
    <subcellularLocation>
        <location evidence="1">Cell membrane</location>
        <topology evidence="1">Single-pass membrane protein</topology>
    </subcellularLocation>
</comment>
<dbReference type="Proteomes" id="UP000662111">
    <property type="component" value="Unassembled WGS sequence"/>
</dbReference>
<feature type="compositionally biased region" description="Pro residues" evidence="6">
    <location>
        <begin position="14"/>
        <end position="39"/>
    </location>
</feature>
<keyword evidence="5 7" id="KW-0472">Membrane</keyword>
<accession>A0ABQ2FAJ6</accession>
<feature type="transmembrane region" description="Helical" evidence="7">
    <location>
        <begin position="140"/>
        <end position="163"/>
    </location>
</feature>
<dbReference type="PANTHER" id="PTHR33885:SF3">
    <property type="entry name" value="PHAGE SHOCK PROTEIN C"/>
    <property type="match status" value="1"/>
</dbReference>
<sequence length="234" mass="23879">MNDTHRNDHDDHLPPAPPHHPPVPPQEPQGVPHPPPPTFGQPAPTAPGGTHDDVWGVRPPVLGQPPAGYDAAQGHGQPGYGQPGYGQQGPTGASGTSQLDRGLSALQKSPLRRDTNDGIIGGVAAGVAKRLNISTAAARLGFIALALFFGSGIAAYLIAWALLPDESGRTHVEQGVRGGNTQSLVITVLGGIAALGMISSVLDGLGWLVPIAVTAGIVWYVVSAGRKKGDGTTG</sequence>
<comment type="caution">
    <text evidence="9">The sequence shown here is derived from an EMBL/GenBank/DDBJ whole genome shotgun (WGS) entry which is preliminary data.</text>
</comment>
<evidence type="ECO:0000256" key="3">
    <source>
        <dbReference type="ARBA" id="ARBA00022692"/>
    </source>
</evidence>
<feature type="domain" description="Phage shock protein PspC N-terminal" evidence="8">
    <location>
        <begin position="110"/>
        <end position="166"/>
    </location>
</feature>
<evidence type="ECO:0000313" key="10">
    <source>
        <dbReference type="Proteomes" id="UP000662111"/>
    </source>
</evidence>
<name>A0ABQ2FAJ6_9MICO</name>
<evidence type="ECO:0000256" key="2">
    <source>
        <dbReference type="ARBA" id="ARBA00022475"/>
    </source>
</evidence>
<dbReference type="RefSeq" id="WP_022922066.1">
    <property type="nucleotide sequence ID" value="NZ_BMLB01000006.1"/>
</dbReference>
<protein>
    <recommendedName>
        <fullName evidence="8">Phage shock protein PspC N-terminal domain-containing protein</fullName>
    </recommendedName>
</protein>
<dbReference type="InterPro" id="IPR052027">
    <property type="entry name" value="PspC"/>
</dbReference>
<feature type="transmembrane region" description="Helical" evidence="7">
    <location>
        <begin position="207"/>
        <end position="225"/>
    </location>
</feature>